<protein>
    <recommendedName>
        <fullName evidence="2">FMN-dependent dehydrogenase domain-containing protein</fullName>
    </recommendedName>
</protein>
<comment type="cofactor">
    <cofactor evidence="1">
        <name>FMN</name>
        <dbReference type="ChEBI" id="CHEBI:58210"/>
    </cofactor>
</comment>
<accession>A0A0T7FCK0</accession>
<evidence type="ECO:0000256" key="1">
    <source>
        <dbReference type="ARBA" id="ARBA00001917"/>
    </source>
</evidence>
<evidence type="ECO:0000313" key="4">
    <source>
        <dbReference type="Proteomes" id="UP000046176"/>
    </source>
</evidence>
<evidence type="ECO:0000259" key="2">
    <source>
        <dbReference type="Pfam" id="PF01070"/>
    </source>
</evidence>
<dbReference type="Pfam" id="PF01070">
    <property type="entry name" value="FMN_dh"/>
    <property type="match status" value="1"/>
</dbReference>
<dbReference type="SUPFAM" id="SSF51395">
    <property type="entry name" value="FMN-linked oxidoreductases"/>
    <property type="match status" value="1"/>
</dbReference>
<organism evidence="3 4">
    <name type="scientific">Neorhizobium galegae bv. officinalis</name>
    <dbReference type="NCBI Taxonomy" id="323656"/>
    <lineage>
        <taxon>Bacteria</taxon>
        <taxon>Pseudomonadati</taxon>
        <taxon>Pseudomonadota</taxon>
        <taxon>Alphaproteobacteria</taxon>
        <taxon>Hyphomicrobiales</taxon>
        <taxon>Rhizobiaceae</taxon>
        <taxon>Rhizobium/Agrobacterium group</taxon>
        <taxon>Neorhizobium</taxon>
    </lineage>
</organism>
<dbReference type="GO" id="GO:0016491">
    <property type="term" value="F:oxidoreductase activity"/>
    <property type="evidence" value="ECO:0007669"/>
    <property type="project" value="InterPro"/>
</dbReference>
<dbReference type="EMBL" id="CCRH01000003">
    <property type="protein sequence ID" value="CDZ32745.1"/>
    <property type="molecule type" value="Genomic_DNA"/>
</dbReference>
<evidence type="ECO:0000313" key="3">
    <source>
        <dbReference type="EMBL" id="CDZ32745.1"/>
    </source>
</evidence>
<reference evidence="3 4" key="1">
    <citation type="submission" date="2014-08" db="EMBL/GenBank/DDBJ databases">
        <authorList>
            <person name="Chen Y.-H."/>
        </authorList>
    </citation>
    <scope>NUCLEOTIDE SEQUENCE [LARGE SCALE GENOMIC DNA]</scope>
</reference>
<dbReference type="RefSeq" id="WP_046665713.1">
    <property type="nucleotide sequence ID" value="NZ_CCRH01000003.1"/>
</dbReference>
<sequence length="90" mass="9218">MPDAASVISRLPLPCIVKGVSSVGDTKASLDAGGLYVSNYGSCIVAYGLADGETGVRHTLDLLQREVWTTLGHLGCLTVAELSSGVRAVG</sequence>
<dbReference type="InterPro" id="IPR013785">
    <property type="entry name" value="Aldolase_TIM"/>
</dbReference>
<dbReference type="AlphaFoldDB" id="A0A0T7FCK0"/>
<dbReference type="InterPro" id="IPR000262">
    <property type="entry name" value="FMN-dep_DH"/>
</dbReference>
<dbReference type="Gene3D" id="3.20.20.70">
    <property type="entry name" value="Aldolase class I"/>
    <property type="match status" value="1"/>
</dbReference>
<gene>
    <name evidence="3" type="ORF">NGAL_HAMBI1145_14990</name>
</gene>
<feature type="domain" description="FMN-dependent dehydrogenase" evidence="2">
    <location>
        <begin position="45"/>
        <end position="84"/>
    </location>
</feature>
<proteinExistence type="predicted"/>
<dbReference type="Proteomes" id="UP000046176">
    <property type="component" value="Unassembled WGS sequence"/>
</dbReference>
<name>A0A0T7FCK0_NEOGA</name>